<accession>A0AAD8I4N7</accession>
<keyword evidence="4" id="KW-1185">Reference proteome</keyword>
<evidence type="ECO:0000313" key="4">
    <source>
        <dbReference type="Proteomes" id="UP001237642"/>
    </source>
</evidence>
<dbReference type="GO" id="GO:1990904">
    <property type="term" value="C:ribonucleoprotein complex"/>
    <property type="evidence" value="ECO:0007669"/>
    <property type="project" value="TreeGrafter"/>
</dbReference>
<dbReference type="EMBL" id="JAUIZM010000006">
    <property type="protein sequence ID" value="KAK1378996.1"/>
    <property type="molecule type" value="Genomic_DNA"/>
</dbReference>
<feature type="domain" description="NTF2" evidence="2">
    <location>
        <begin position="34"/>
        <end position="106"/>
    </location>
</feature>
<evidence type="ECO:0000256" key="1">
    <source>
        <dbReference type="ARBA" id="ARBA00022884"/>
    </source>
</evidence>
<protein>
    <recommendedName>
        <fullName evidence="2">NTF2 domain-containing protein</fullName>
    </recommendedName>
</protein>
<sequence>MKREAALESPALSAKQEVLPEVSQLLPELSAKDVADAFVLQYYHILCVSPEDVHKFYKDASNMARPGSEGMMLSASTVQEARNSNLERIGVELEENSDLMRYGASS</sequence>
<dbReference type="PANTHER" id="PTHR10693">
    <property type="entry name" value="RAS GTPASE-ACTIVATING PROTEIN-BINDING PROTEIN"/>
    <property type="match status" value="1"/>
</dbReference>
<dbReference type="Gene3D" id="3.10.450.50">
    <property type="match status" value="1"/>
</dbReference>
<name>A0AAD8I4N7_9APIA</name>
<dbReference type="GO" id="GO:0005829">
    <property type="term" value="C:cytosol"/>
    <property type="evidence" value="ECO:0007669"/>
    <property type="project" value="TreeGrafter"/>
</dbReference>
<dbReference type="InterPro" id="IPR002075">
    <property type="entry name" value="NTF2_dom"/>
</dbReference>
<dbReference type="PANTHER" id="PTHR10693:SF75">
    <property type="entry name" value="NUCLEAR TRANSPORT FACTOR 2"/>
    <property type="match status" value="1"/>
</dbReference>
<organism evidence="3 4">
    <name type="scientific">Heracleum sosnowskyi</name>
    <dbReference type="NCBI Taxonomy" id="360622"/>
    <lineage>
        <taxon>Eukaryota</taxon>
        <taxon>Viridiplantae</taxon>
        <taxon>Streptophyta</taxon>
        <taxon>Embryophyta</taxon>
        <taxon>Tracheophyta</taxon>
        <taxon>Spermatophyta</taxon>
        <taxon>Magnoliopsida</taxon>
        <taxon>eudicotyledons</taxon>
        <taxon>Gunneridae</taxon>
        <taxon>Pentapetalae</taxon>
        <taxon>asterids</taxon>
        <taxon>campanulids</taxon>
        <taxon>Apiales</taxon>
        <taxon>Apiaceae</taxon>
        <taxon>Apioideae</taxon>
        <taxon>apioid superclade</taxon>
        <taxon>Tordylieae</taxon>
        <taxon>Tordyliinae</taxon>
        <taxon>Heracleum</taxon>
    </lineage>
</organism>
<proteinExistence type="predicted"/>
<dbReference type="Pfam" id="PF02136">
    <property type="entry name" value="NTF2"/>
    <property type="match status" value="1"/>
</dbReference>
<dbReference type="Proteomes" id="UP001237642">
    <property type="component" value="Unassembled WGS sequence"/>
</dbReference>
<dbReference type="AlphaFoldDB" id="A0AAD8I4N7"/>
<evidence type="ECO:0000313" key="3">
    <source>
        <dbReference type="EMBL" id="KAK1378996.1"/>
    </source>
</evidence>
<dbReference type="InterPro" id="IPR039539">
    <property type="entry name" value="Ras_GTPase_bind_prot"/>
</dbReference>
<gene>
    <name evidence="3" type="ORF">POM88_025740</name>
</gene>
<evidence type="ECO:0000259" key="2">
    <source>
        <dbReference type="PROSITE" id="PS50177"/>
    </source>
</evidence>
<dbReference type="InterPro" id="IPR032710">
    <property type="entry name" value="NTF2-like_dom_sf"/>
</dbReference>
<reference evidence="3" key="2">
    <citation type="submission" date="2023-05" db="EMBL/GenBank/DDBJ databases">
        <authorList>
            <person name="Schelkunov M.I."/>
        </authorList>
    </citation>
    <scope>NUCLEOTIDE SEQUENCE</scope>
    <source>
        <strain evidence="3">Hsosn_3</strain>
        <tissue evidence="3">Leaf</tissue>
    </source>
</reference>
<comment type="caution">
    <text evidence="3">The sequence shown here is derived from an EMBL/GenBank/DDBJ whole genome shotgun (WGS) entry which is preliminary data.</text>
</comment>
<dbReference type="SUPFAM" id="SSF54427">
    <property type="entry name" value="NTF2-like"/>
    <property type="match status" value="1"/>
</dbReference>
<keyword evidence="1" id="KW-0694">RNA-binding</keyword>
<dbReference type="GO" id="GO:0003729">
    <property type="term" value="F:mRNA binding"/>
    <property type="evidence" value="ECO:0007669"/>
    <property type="project" value="TreeGrafter"/>
</dbReference>
<reference evidence="3" key="1">
    <citation type="submission" date="2023-02" db="EMBL/GenBank/DDBJ databases">
        <title>Genome of toxic invasive species Heracleum sosnowskyi carries increased number of genes despite the absence of recent whole-genome duplications.</title>
        <authorList>
            <person name="Schelkunov M."/>
            <person name="Shtratnikova V."/>
            <person name="Makarenko M."/>
            <person name="Klepikova A."/>
            <person name="Omelchenko D."/>
            <person name="Novikova G."/>
            <person name="Obukhova E."/>
            <person name="Bogdanov V."/>
            <person name="Penin A."/>
            <person name="Logacheva M."/>
        </authorList>
    </citation>
    <scope>NUCLEOTIDE SEQUENCE</scope>
    <source>
        <strain evidence="3">Hsosn_3</strain>
        <tissue evidence="3">Leaf</tissue>
    </source>
</reference>
<dbReference type="InterPro" id="IPR018222">
    <property type="entry name" value="Nuclear_transport_factor_2_euk"/>
</dbReference>
<dbReference type="PROSITE" id="PS50177">
    <property type="entry name" value="NTF2_DOMAIN"/>
    <property type="match status" value="1"/>
</dbReference>